<protein>
    <recommendedName>
        <fullName evidence="2">Myb-like domain-containing protein</fullName>
    </recommendedName>
</protein>
<feature type="compositionally biased region" description="Low complexity" evidence="1">
    <location>
        <begin position="137"/>
        <end position="148"/>
    </location>
</feature>
<dbReference type="Proteomes" id="UP001497457">
    <property type="component" value="Chromosome 20rd"/>
</dbReference>
<organism evidence="3 4">
    <name type="scientific">Urochloa decumbens</name>
    <dbReference type="NCBI Taxonomy" id="240449"/>
    <lineage>
        <taxon>Eukaryota</taxon>
        <taxon>Viridiplantae</taxon>
        <taxon>Streptophyta</taxon>
        <taxon>Embryophyta</taxon>
        <taxon>Tracheophyta</taxon>
        <taxon>Spermatophyta</taxon>
        <taxon>Magnoliopsida</taxon>
        <taxon>Liliopsida</taxon>
        <taxon>Poales</taxon>
        <taxon>Poaceae</taxon>
        <taxon>PACMAD clade</taxon>
        <taxon>Panicoideae</taxon>
        <taxon>Panicodae</taxon>
        <taxon>Paniceae</taxon>
        <taxon>Melinidinae</taxon>
        <taxon>Urochloa</taxon>
    </lineage>
</organism>
<dbReference type="InterPro" id="IPR001005">
    <property type="entry name" value="SANT/Myb"/>
</dbReference>
<evidence type="ECO:0000313" key="4">
    <source>
        <dbReference type="Proteomes" id="UP001497457"/>
    </source>
</evidence>
<dbReference type="AlphaFoldDB" id="A0ABC9A9H2"/>
<reference evidence="4" key="1">
    <citation type="submission" date="2024-06" db="EMBL/GenBank/DDBJ databases">
        <authorList>
            <person name="Ryan C."/>
        </authorList>
    </citation>
    <scope>NUCLEOTIDE SEQUENCE [LARGE SCALE GENOMIC DNA]</scope>
</reference>
<proteinExistence type="predicted"/>
<gene>
    <name evidence="3" type="ORF">URODEC1_LOCUS53213</name>
</gene>
<feature type="domain" description="Myb-like" evidence="2">
    <location>
        <begin position="177"/>
        <end position="238"/>
    </location>
</feature>
<dbReference type="PROSITE" id="PS50090">
    <property type="entry name" value="MYB_LIKE"/>
    <property type="match status" value="1"/>
</dbReference>
<feature type="compositionally biased region" description="Low complexity" evidence="1">
    <location>
        <begin position="25"/>
        <end position="46"/>
    </location>
</feature>
<sequence length="336" mass="38109">MSFVSTFKLIQLYFDTMENSSSSSYTNLLNSSIPTSDPQSQPPTQQHGFQQNFPMNFSPHQFPPHRFSRMPFPPQYYMQNSNPYGVQPGYQFPSPSFHHGIPFHGNFYGSDMAGSPSSPPVASASMFAVGASNGEGSASPVSSPIAPAENSNKDPLRVEVWSDADSDEEKKGGRMFWSQEDNLRLISAWLNNSNDPIDGNSKKGPHFWKDVADEYNQYARKGKNRTAIQCKNHWNTTSALVGKFHGCWVDISNTYQSGRSEQQLMEMVHEEYKKVKETEKPFAFEYWWRVVKDEPKWLHRDVASVIRNTRTKVSASGAYTSSSNQETEEAQQTERR</sequence>
<dbReference type="PANTHER" id="PTHR45224">
    <property type="entry name" value="OS01G0527900 PROTEIN-RELATED"/>
    <property type="match status" value="1"/>
</dbReference>
<dbReference type="InterPro" id="IPR009057">
    <property type="entry name" value="Homeodomain-like_sf"/>
</dbReference>
<dbReference type="Gene3D" id="1.10.10.60">
    <property type="entry name" value="Homeodomain-like"/>
    <property type="match status" value="1"/>
</dbReference>
<dbReference type="EMBL" id="OZ075130">
    <property type="protein sequence ID" value="CAL4975554.1"/>
    <property type="molecule type" value="Genomic_DNA"/>
</dbReference>
<dbReference type="SUPFAM" id="SSF46689">
    <property type="entry name" value="Homeodomain-like"/>
    <property type="match status" value="1"/>
</dbReference>
<dbReference type="Pfam" id="PF13837">
    <property type="entry name" value="Myb_DNA-bind_4"/>
    <property type="match status" value="1"/>
</dbReference>
<evidence type="ECO:0000256" key="1">
    <source>
        <dbReference type="SAM" id="MobiDB-lite"/>
    </source>
</evidence>
<name>A0ABC9A9H2_9POAL</name>
<evidence type="ECO:0000259" key="2">
    <source>
        <dbReference type="PROSITE" id="PS50090"/>
    </source>
</evidence>
<feature type="region of interest" description="Disordered" evidence="1">
    <location>
        <begin position="132"/>
        <end position="154"/>
    </location>
</feature>
<dbReference type="PANTHER" id="PTHR45224:SF16">
    <property type="entry name" value="OS01G0527900 PROTEIN"/>
    <property type="match status" value="1"/>
</dbReference>
<feature type="region of interest" description="Disordered" evidence="1">
    <location>
        <begin position="313"/>
        <end position="336"/>
    </location>
</feature>
<feature type="compositionally biased region" description="Acidic residues" evidence="1">
    <location>
        <begin position="326"/>
        <end position="336"/>
    </location>
</feature>
<keyword evidence="4" id="KW-1185">Reference proteome</keyword>
<dbReference type="InterPro" id="IPR044822">
    <property type="entry name" value="Myb_DNA-bind_4"/>
</dbReference>
<accession>A0ABC9A9H2</accession>
<evidence type="ECO:0000313" key="3">
    <source>
        <dbReference type="EMBL" id="CAL4975554.1"/>
    </source>
</evidence>
<feature type="region of interest" description="Disordered" evidence="1">
    <location>
        <begin position="25"/>
        <end position="52"/>
    </location>
</feature>
<reference evidence="3 4" key="2">
    <citation type="submission" date="2024-10" db="EMBL/GenBank/DDBJ databases">
        <authorList>
            <person name="Ryan C."/>
        </authorList>
    </citation>
    <scope>NUCLEOTIDE SEQUENCE [LARGE SCALE GENOMIC DNA]</scope>
</reference>